<dbReference type="SUPFAM" id="SSF81296">
    <property type="entry name" value="E set domains"/>
    <property type="match status" value="1"/>
</dbReference>
<evidence type="ECO:0000313" key="2">
    <source>
        <dbReference type="EMBL" id="KKS45435.1"/>
    </source>
</evidence>
<dbReference type="Proteomes" id="UP000034951">
    <property type="component" value="Unassembled WGS sequence"/>
</dbReference>
<evidence type="ECO:0000313" key="3">
    <source>
        <dbReference type="Proteomes" id="UP000034951"/>
    </source>
</evidence>
<dbReference type="SUPFAM" id="SSF47090">
    <property type="entry name" value="PGBD-like"/>
    <property type="match status" value="1"/>
</dbReference>
<dbReference type="Gene3D" id="2.60.40.10">
    <property type="entry name" value="Immunoglobulins"/>
    <property type="match status" value="1"/>
</dbReference>
<reference evidence="2 3" key="1">
    <citation type="journal article" date="2015" name="Nature">
        <title>rRNA introns, odd ribosomes, and small enigmatic genomes across a large radiation of phyla.</title>
        <authorList>
            <person name="Brown C.T."/>
            <person name="Hug L.A."/>
            <person name="Thomas B.C."/>
            <person name="Sharon I."/>
            <person name="Castelle C.J."/>
            <person name="Singh A."/>
            <person name="Wilkins M.J."/>
            <person name="Williams K.H."/>
            <person name="Banfield J.F."/>
        </authorList>
    </citation>
    <scope>NUCLEOTIDE SEQUENCE [LARGE SCALE GENOMIC DNA]</scope>
</reference>
<comment type="caution">
    <text evidence="2">The sequence shown here is derived from an EMBL/GenBank/DDBJ whole genome shotgun (WGS) entry which is preliminary data.</text>
</comment>
<dbReference type="InterPro" id="IPR036366">
    <property type="entry name" value="PGBDSf"/>
</dbReference>
<dbReference type="EMBL" id="LCDE01000025">
    <property type="protein sequence ID" value="KKS45435.1"/>
    <property type="molecule type" value="Genomic_DNA"/>
</dbReference>
<dbReference type="AlphaFoldDB" id="A0A0G0Z9P2"/>
<dbReference type="InterPro" id="IPR013783">
    <property type="entry name" value="Ig-like_fold"/>
</dbReference>
<organism evidence="2 3">
    <name type="scientific">Candidatus Azambacteria bacterium GW2011_GWA1_42_19</name>
    <dbReference type="NCBI Taxonomy" id="1618609"/>
    <lineage>
        <taxon>Bacteria</taxon>
        <taxon>Candidatus Azamiibacteriota</taxon>
    </lineage>
</organism>
<gene>
    <name evidence="2" type="ORF">UV10_C0025G0002</name>
</gene>
<accession>A0A0G0Z9P2</accession>
<sequence>MHGTLGRLRPISYGMKYHSLKTLAVAWVTLLSLITPPASAIFVAFAQSVSDGSTPEIFSRNLRVGERGEDVQTLQKVLNSSQETKLGESGPGAPGEETTYFGELTKGAVVRFQEKYMAEILTPIDLTQGTGFVGPMTRKKLNETAKTAGITGSSASSGGSTGTTGSSKGSSGQTGIIAPKIFSVSPTTIINGMNMTIAGEGFTPTGNQVRTTYLTLDNISSSDGKTITFKFYAEQINALLGLDALKQDGMTMEDLQDNITYARQESPEDTLPPGASFLVPVYISVSNKNGASNASQFNLDMDLTHNYLATSTVAMRANEQPSVFKKISDAITGLTVIKIAEAKKKFDLKKWAAAAAAAYWASNIIGKIIGGSVGAADPNFGGRIIMSIPCLCSYSTAFIILPQAGSPGPYNATWPPATEIKSNYALFPGNAVLGSHLPAGQCSFWFIYCFEFDAKEISPITGVGTSLVP</sequence>
<evidence type="ECO:0008006" key="4">
    <source>
        <dbReference type="Google" id="ProtNLM"/>
    </source>
</evidence>
<dbReference type="InterPro" id="IPR036365">
    <property type="entry name" value="PGBD-like_sf"/>
</dbReference>
<protein>
    <recommendedName>
        <fullName evidence="4">Peptidoglycan binding-like domain-containing protein</fullName>
    </recommendedName>
</protein>
<evidence type="ECO:0000256" key="1">
    <source>
        <dbReference type="SAM" id="MobiDB-lite"/>
    </source>
</evidence>
<feature type="region of interest" description="Disordered" evidence="1">
    <location>
        <begin position="147"/>
        <end position="172"/>
    </location>
</feature>
<proteinExistence type="predicted"/>
<name>A0A0G0Z9P2_9BACT</name>
<dbReference type="InterPro" id="IPR014756">
    <property type="entry name" value="Ig_E-set"/>
</dbReference>
<dbReference type="Gene3D" id="1.10.101.10">
    <property type="entry name" value="PGBD-like superfamily/PGBD"/>
    <property type="match status" value="1"/>
</dbReference>